<feature type="region of interest" description="Disordered" evidence="2">
    <location>
        <begin position="135"/>
        <end position="163"/>
    </location>
</feature>
<evidence type="ECO:0000256" key="1">
    <source>
        <dbReference type="ARBA" id="ARBA00023242"/>
    </source>
</evidence>
<evidence type="ECO:0000256" key="2">
    <source>
        <dbReference type="SAM" id="MobiDB-lite"/>
    </source>
</evidence>
<dbReference type="PANTHER" id="PTHR46910:SF1">
    <property type="entry name" value="MISCELLANEOUS ZN(II)2CYS6 TRANSCRIPTION FACTOR (EUROFUNG)-RELATED"/>
    <property type="match status" value="1"/>
</dbReference>
<evidence type="ECO:0000313" key="4">
    <source>
        <dbReference type="Proteomes" id="UP000037035"/>
    </source>
</evidence>
<keyword evidence="4" id="KW-1185">Reference proteome</keyword>
<dbReference type="InterPro" id="IPR050987">
    <property type="entry name" value="AtrR-like"/>
</dbReference>
<reference evidence="3 4" key="1">
    <citation type="submission" date="2015-08" db="EMBL/GenBank/DDBJ databases">
        <title>Next Generation Sequencing and Analysis of the Genome of Puccinia sorghi L Schw, the Causal Agent of Maize Common Rust.</title>
        <authorList>
            <person name="Rochi L."/>
            <person name="Burguener G."/>
            <person name="Darino M."/>
            <person name="Turjanski A."/>
            <person name="Kreff E."/>
            <person name="Dieguez M.J."/>
            <person name="Sacco F."/>
        </authorList>
    </citation>
    <scope>NUCLEOTIDE SEQUENCE [LARGE SCALE GENOMIC DNA]</scope>
    <source>
        <strain evidence="3 4">RO10H11247</strain>
    </source>
</reference>
<name>A0A0L6VS17_9BASI</name>
<protein>
    <submittedName>
        <fullName evidence="3">Uncharacterized protein</fullName>
    </submittedName>
</protein>
<dbReference type="GO" id="GO:0003700">
    <property type="term" value="F:DNA-binding transcription factor activity"/>
    <property type="evidence" value="ECO:0007669"/>
    <property type="project" value="InterPro"/>
</dbReference>
<gene>
    <name evidence="3" type="ORF">VP01_11496g1</name>
</gene>
<feature type="compositionally biased region" description="Low complexity" evidence="2">
    <location>
        <begin position="140"/>
        <end position="154"/>
    </location>
</feature>
<feature type="non-terminal residue" evidence="3">
    <location>
        <position position="163"/>
    </location>
</feature>
<dbReference type="PANTHER" id="PTHR46910">
    <property type="entry name" value="TRANSCRIPTION FACTOR PDR1"/>
    <property type="match status" value="1"/>
</dbReference>
<dbReference type="AlphaFoldDB" id="A0A0L6VS17"/>
<accession>A0A0L6VS17</accession>
<keyword evidence="1" id="KW-0539">Nucleus</keyword>
<dbReference type="OrthoDB" id="4456959at2759"/>
<dbReference type="STRING" id="27349.A0A0L6VS17"/>
<sequence length="163" mass="18435">MKKEIDQPKKENDKNNGRLTTTTLIKSRNLYLDICVDSAREIINSLNRLHQRNLLAYGFYWIPLRLKNALLVLICSLVKQRKPLSEDERKLRCSEISLGIQILDVLAPSTYVAEEVSKMMRQLYESAVQQTHTHVNKAASSSNLSPSSSSPTTSIPRGKTPPK</sequence>
<dbReference type="VEuPathDB" id="FungiDB:VP01_11496g1"/>
<comment type="caution">
    <text evidence="3">The sequence shown here is derived from an EMBL/GenBank/DDBJ whole genome shotgun (WGS) entry which is preliminary data.</text>
</comment>
<dbReference type="Proteomes" id="UP000037035">
    <property type="component" value="Unassembled WGS sequence"/>
</dbReference>
<dbReference type="EMBL" id="LAVV01001661">
    <property type="protein sequence ID" value="KNZ63412.1"/>
    <property type="molecule type" value="Genomic_DNA"/>
</dbReference>
<proteinExistence type="predicted"/>
<evidence type="ECO:0000313" key="3">
    <source>
        <dbReference type="EMBL" id="KNZ63412.1"/>
    </source>
</evidence>
<dbReference type="CDD" id="cd12148">
    <property type="entry name" value="fungal_TF_MHR"/>
    <property type="match status" value="1"/>
</dbReference>
<organism evidence="3 4">
    <name type="scientific">Puccinia sorghi</name>
    <dbReference type="NCBI Taxonomy" id="27349"/>
    <lineage>
        <taxon>Eukaryota</taxon>
        <taxon>Fungi</taxon>
        <taxon>Dikarya</taxon>
        <taxon>Basidiomycota</taxon>
        <taxon>Pucciniomycotina</taxon>
        <taxon>Pucciniomycetes</taxon>
        <taxon>Pucciniales</taxon>
        <taxon>Pucciniaceae</taxon>
        <taxon>Puccinia</taxon>
    </lineage>
</organism>